<dbReference type="InterPro" id="IPR049326">
    <property type="entry name" value="Rhodopsin_dom_fungi"/>
</dbReference>
<evidence type="ECO:0000259" key="7">
    <source>
        <dbReference type="Pfam" id="PF20684"/>
    </source>
</evidence>
<evidence type="ECO:0000313" key="9">
    <source>
        <dbReference type="Proteomes" id="UP000012174"/>
    </source>
</evidence>
<gene>
    <name evidence="8" type="ORF">UCREL1_11320</name>
</gene>
<accession>M7SC65</accession>
<feature type="transmembrane region" description="Helical" evidence="6">
    <location>
        <begin position="39"/>
        <end position="61"/>
    </location>
</feature>
<dbReference type="OrthoDB" id="444631at2759"/>
<dbReference type="Pfam" id="PF20684">
    <property type="entry name" value="Fung_rhodopsin"/>
    <property type="match status" value="1"/>
</dbReference>
<dbReference type="Proteomes" id="UP000012174">
    <property type="component" value="Unassembled WGS sequence"/>
</dbReference>
<dbReference type="PANTHER" id="PTHR33048:SF47">
    <property type="entry name" value="INTEGRAL MEMBRANE PROTEIN-RELATED"/>
    <property type="match status" value="1"/>
</dbReference>
<feature type="transmembrane region" description="Helical" evidence="6">
    <location>
        <begin position="73"/>
        <end position="97"/>
    </location>
</feature>
<dbReference type="GO" id="GO:0016020">
    <property type="term" value="C:membrane"/>
    <property type="evidence" value="ECO:0007669"/>
    <property type="project" value="UniProtKB-SubCell"/>
</dbReference>
<feature type="domain" description="Rhodopsin" evidence="7">
    <location>
        <begin position="62"/>
        <end position="210"/>
    </location>
</feature>
<organism evidence="8 9">
    <name type="scientific">Eutypa lata (strain UCR-EL1)</name>
    <name type="common">Grapevine dieback disease fungus</name>
    <name type="synonym">Eutypa armeniacae</name>
    <dbReference type="NCBI Taxonomy" id="1287681"/>
    <lineage>
        <taxon>Eukaryota</taxon>
        <taxon>Fungi</taxon>
        <taxon>Dikarya</taxon>
        <taxon>Ascomycota</taxon>
        <taxon>Pezizomycotina</taxon>
        <taxon>Sordariomycetes</taxon>
        <taxon>Xylariomycetidae</taxon>
        <taxon>Xylariales</taxon>
        <taxon>Diatrypaceae</taxon>
        <taxon>Eutypa</taxon>
    </lineage>
</organism>
<comment type="similarity">
    <text evidence="5">Belongs to the SAT4 family.</text>
</comment>
<feature type="transmembrane region" description="Helical" evidence="6">
    <location>
        <begin position="117"/>
        <end position="139"/>
    </location>
</feature>
<comment type="subcellular location">
    <subcellularLocation>
        <location evidence="1">Membrane</location>
        <topology evidence="1">Multi-pass membrane protein</topology>
    </subcellularLocation>
</comment>
<sequence>MAPSFSSITARQEYDLYGPALRPPEGVEPNFDHPPNGNLLATTVIFISVALVSIFVFIRLLAKIVHWERLSCVDIMVTLSYVAFVATNVYIPLVALVKSAILLEWISIFLPLGTRGYFFWISQVVIGIITVWAILALVLTNVSCTPYELNWDPLLPGNCLFDFKNLTLASAIINFALDLVPLILPQRIIWGLNLSMTKKLGVSIIFLVGLV</sequence>
<reference evidence="9" key="1">
    <citation type="journal article" date="2013" name="Genome Announc.">
        <title>Draft genome sequence of the grapevine dieback fungus Eutypa lata UCR-EL1.</title>
        <authorList>
            <person name="Blanco-Ulate B."/>
            <person name="Rolshausen P.E."/>
            <person name="Cantu D."/>
        </authorList>
    </citation>
    <scope>NUCLEOTIDE SEQUENCE [LARGE SCALE GENOMIC DNA]</scope>
    <source>
        <strain evidence="9">UCR-EL1</strain>
    </source>
</reference>
<dbReference type="InterPro" id="IPR052337">
    <property type="entry name" value="SAT4-like"/>
</dbReference>
<evidence type="ECO:0000256" key="4">
    <source>
        <dbReference type="ARBA" id="ARBA00023136"/>
    </source>
</evidence>
<evidence type="ECO:0000256" key="6">
    <source>
        <dbReference type="SAM" id="Phobius"/>
    </source>
</evidence>
<name>M7SC65_EUTLA</name>
<evidence type="ECO:0000256" key="3">
    <source>
        <dbReference type="ARBA" id="ARBA00022989"/>
    </source>
</evidence>
<keyword evidence="9" id="KW-1185">Reference proteome</keyword>
<keyword evidence="4 6" id="KW-0472">Membrane</keyword>
<dbReference type="AlphaFoldDB" id="M7SC65"/>
<evidence type="ECO:0000256" key="1">
    <source>
        <dbReference type="ARBA" id="ARBA00004141"/>
    </source>
</evidence>
<evidence type="ECO:0000256" key="2">
    <source>
        <dbReference type="ARBA" id="ARBA00022692"/>
    </source>
</evidence>
<keyword evidence="2 6" id="KW-0812">Transmembrane</keyword>
<dbReference type="EMBL" id="KB707557">
    <property type="protein sequence ID" value="EMR61747.1"/>
    <property type="molecule type" value="Genomic_DNA"/>
</dbReference>
<dbReference type="KEGG" id="ela:UCREL1_11320"/>
<evidence type="ECO:0000313" key="8">
    <source>
        <dbReference type="EMBL" id="EMR61747.1"/>
    </source>
</evidence>
<keyword evidence="3 6" id="KW-1133">Transmembrane helix</keyword>
<evidence type="ECO:0000256" key="5">
    <source>
        <dbReference type="ARBA" id="ARBA00038359"/>
    </source>
</evidence>
<dbReference type="PANTHER" id="PTHR33048">
    <property type="entry name" value="PTH11-LIKE INTEGRAL MEMBRANE PROTEIN (AFU_ORTHOLOGUE AFUA_5G11245)"/>
    <property type="match status" value="1"/>
</dbReference>
<proteinExistence type="inferred from homology"/>
<protein>
    <recommendedName>
        <fullName evidence="7">Rhodopsin domain-containing protein</fullName>
    </recommendedName>
</protein>
<dbReference type="HOGENOM" id="CLU_1299708_0_0_1"/>